<gene>
    <name evidence="2" type="ORF">VSDG_01000</name>
</gene>
<dbReference type="AlphaFoldDB" id="A0A423WKK7"/>
<dbReference type="PANTHER" id="PTHR46310:SF7">
    <property type="entry name" value="AMIDASE 1"/>
    <property type="match status" value="1"/>
</dbReference>
<dbReference type="OrthoDB" id="5423360at2759"/>
<evidence type="ECO:0000313" key="3">
    <source>
        <dbReference type="Proteomes" id="UP000284375"/>
    </source>
</evidence>
<dbReference type="SUPFAM" id="SSF75304">
    <property type="entry name" value="Amidase signature (AS) enzymes"/>
    <property type="match status" value="1"/>
</dbReference>
<reference evidence="2 3" key="1">
    <citation type="submission" date="2015-09" db="EMBL/GenBank/DDBJ databases">
        <title>Host preference determinants of Valsa canker pathogens revealed by comparative genomics.</title>
        <authorList>
            <person name="Yin Z."/>
            <person name="Huang L."/>
        </authorList>
    </citation>
    <scope>NUCLEOTIDE SEQUENCE [LARGE SCALE GENOMIC DNA]</scope>
    <source>
        <strain evidence="2 3">YSFL</strain>
    </source>
</reference>
<name>A0A423WKK7_CYTCH</name>
<keyword evidence="3" id="KW-1185">Reference proteome</keyword>
<dbReference type="STRING" id="252740.A0A423WKK7"/>
<evidence type="ECO:0000259" key="1">
    <source>
        <dbReference type="Pfam" id="PF01425"/>
    </source>
</evidence>
<evidence type="ECO:0000313" key="2">
    <source>
        <dbReference type="EMBL" id="ROW03921.1"/>
    </source>
</evidence>
<dbReference type="InterPro" id="IPR023631">
    <property type="entry name" value="Amidase_dom"/>
</dbReference>
<dbReference type="PANTHER" id="PTHR46310">
    <property type="entry name" value="AMIDASE 1"/>
    <property type="match status" value="1"/>
</dbReference>
<dbReference type="Pfam" id="PF01425">
    <property type="entry name" value="Amidase"/>
    <property type="match status" value="1"/>
</dbReference>
<feature type="domain" description="Amidase" evidence="1">
    <location>
        <begin position="224"/>
        <end position="382"/>
    </location>
</feature>
<organism evidence="2 3">
    <name type="scientific">Cytospora chrysosperma</name>
    <name type="common">Cytospora canker fungus</name>
    <name type="synonym">Sphaeria chrysosperma</name>
    <dbReference type="NCBI Taxonomy" id="252740"/>
    <lineage>
        <taxon>Eukaryota</taxon>
        <taxon>Fungi</taxon>
        <taxon>Dikarya</taxon>
        <taxon>Ascomycota</taxon>
        <taxon>Pezizomycotina</taxon>
        <taxon>Sordariomycetes</taxon>
        <taxon>Sordariomycetidae</taxon>
        <taxon>Diaporthales</taxon>
        <taxon>Cytosporaceae</taxon>
        <taxon>Cytospora</taxon>
    </lineage>
</organism>
<sequence length="639" mass="70715">MPDTHIFAIGGDHGAATSMSDGTSYIFEVSGSRYYAASDRIPVSRLTTAIATSQALIVDGHQYDPPVLQDEMLLVSVIEVGQGTNCTTREQLGALLHQAEERDDVFRPDFLQGLILTRRGPVGDGFADGARELLDSMKGHRWVQIASRPSACLKPGIYVLVGSSLRPAYRVYDDHQKAFSTSLKPRLRCRPSHPFEQLHVAGADYATLSVAVPSRLQSPGQLRIAVKDVFRVHGLKTSLCNSSYYRLSSPAQESADVVQKLVDRGHHILGLTKLSSMIAREEPLDAVDFQTAFSPRGDGYQSPAGSSSGSAVAVASYRWLDCALGTDTSGSGRRPALVNGIFQFRPSHDSVPLGGMVPTFLQFDTPCIFARNLEVVGQVLSTWLPGIDQFLLYAPDDSSPVEIIYPLDYLPTSVCGQMSIIDSFVDDLATQLDVPITKLSIRKSWEDSPPDEASSDIEEYLKDVVVHTYYYSFYHASDEFRARYLERFGHKPYAIPFVENCWSSGAAVSPEQFAEGLRRLEVYRTWLLNTIFRNRRNLVVLPISSVEPHYRDEPTVSPPYQTATDELFLPPILRSPDVVVPIGEIPYNSRITGLQEYLPVAVNVLGAPGMDYWILDSVKRVLQRSGRPVEVRAGSRMFS</sequence>
<protein>
    <recommendedName>
        <fullName evidence="1">Amidase domain-containing protein</fullName>
    </recommendedName>
</protein>
<proteinExistence type="predicted"/>
<comment type="caution">
    <text evidence="2">The sequence shown here is derived from an EMBL/GenBank/DDBJ whole genome shotgun (WGS) entry which is preliminary data.</text>
</comment>
<dbReference type="Gene3D" id="3.90.1300.10">
    <property type="entry name" value="Amidase signature (AS) domain"/>
    <property type="match status" value="1"/>
</dbReference>
<accession>A0A423WKK7</accession>
<dbReference type="EMBL" id="LJZO01000002">
    <property type="protein sequence ID" value="ROW03921.1"/>
    <property type="molecule type" value="Genomic_DNA"/>
</dbReference>
<dbReference type="InterPro" id="IPR036928">
    <property type="entry name" value="AS_sf"/>
</dbReference>
<dbReference type="Proteomes" id="UP000284375">
    <property type="component" value="Unassembled WGS sequence"/>
</dbReference>